<evidence type="ECO:0000256" key="2">
    <source>
        <dbReference type="SAM" id="Phobius"/>
    </source>
</evidence>
<dbReference type="InterPro" id="IPR003615">
    <property type="entry name" value="HNH_nuc"/>
</dbReference>
<dbReference type="EMBL" id="PDYG01000031">
    <property type="protein sequence ID" value="PHU37717.1"/>
    <property type="molecule type" value="Genomic_DNA"/>
</dbReference>
<dbReference type="Pfam" id="PF01844">
    <property type="entry name" value="HNH"/>
    <property type="match status" value="1"/>
</dbReference>
<dbReference type="GO" id="GO:0003676">
    <property type="term" value="F:nucleic acid binding"/>
    <property type="evidence" value="ECO:0007669"/>
    <property type="project" value="InterPro"/>
</dbReference>
<sequence length="559" mass="65188">MLDYIAENRNVMLLFLAFALVVGFVTAVFIINQIKRELLEEVLVKLKLEDIDLKITEFDDQIVVKSRQTLNNYTDLKYLKDHDALDKVVAKSQERKQIRMILSSFLKGNVYEKVRYYSYVEEQLEYYLKRSNGYRVKLVYITPAGNNLGERVIHLTEKRINEIVAHPEYLMSKSEYNKLIKQQGKLELEATKGLYYNRINELIDFANQEKPLLIVKSKTKDVDELIQSLFDRTINSIQKVKSIESDEWKVLDNYISTIDSQVHQIIANDKKISEYYASEDFAKIKETCRLLTESQKEFNEYINEKAKAFESLFGTRVVRNETQIEDVNNYIRPYQKSITPFTAEVSSTVFGSAENNPIEYVIKYFYSNKSQYKNQIDKLRILLEELETLKEAKIIIDNYKADYNQYIQNVPTYVIENDENGFYSRLGLAVIDEAILNVEYRFTYTSNGGMAQRSFSIPMTEDNIVELIHQLENKLTKAQVAKEQRALMTTKLRNYIKQRDKFTCCQCGNSVNEEPNLLLEIDHIIPVSKGGLTIEDNLQTLCWKCNRSKGAKILLDDEL</sequence>
<dbReference type="InterPro" id="IPR002711">
    <property type="entry name" value="HNH"/>
</dbReference>
<dbReference type="Proteomes" id="UP000224563">
    <property type="component" value="Unassembled WGS sequence"/>
</dbReference>
<dbReference type="InterPro" id="IPR052892">
    <property type="entry name" value="NA-targeting_endonuclease"/>
</dbReference>
<dbReference type="CDD" id="cd00085">
    <property type="entry name" value="HNHc"/>
    <property type="match status" value="1"/>
</dbReference>
<evidence type="ECO:0000313" key="5">
    <source>
        <dbReference type="Proteomes" id="UP000224563"/>
    </source>
</evidence>
<dbReference type="GO" id="GO:0004519">
    <property type="term" value="F:endonuclease activity"/>
    <property type="evidence" value="ECO:0007669"/>
    <property type="project" value="InterPro"/>
</dbReference>
<reference evidence="4 5" key="1">
    <citation type="submission" date="2017-10" db="EMBL/GenBank/DDBJ databases">
        <title>Resolving the taxonomy of Roseburia spp., Eubacterium rectale and Agathobacter spp. through phylogenomic analysis.</title>
        <authorList>
            <person name="Sheridan P.O."/>
            <person name="Walker A.W."/>
            <person name="Duncan S.H."/>
            <person name="Scott K.P."/>
            <person name="Toole P.W.O."/>
            <person name="Luis P."/>
            <person name="Flint H.J."/>
        </authorList>
    </citation>
    <scope>NUCLEOTIDE SEQUENCE [LARGE SCALE GENOMIC DNA]</scope>
    <source>
        <strain evidence="4 5">JK623</strain>
    </source>
</reference>
<proteinExistence type="predicted"/>
<reference evidence="4 5" key="2">
    <citation type="submission" date="2017-10" db="EMBL/GenBank/DDBJ databases">
        <authorList>
            <person name="Banno H."/>
            <person name="Chua N.-H."/>
        </authorList>
    </citation>
    <scope>NUCLEOTIDE SEQUENCE [LARGE SCALE GENOMIC DNA]</scope>
    <source>
        <strain evidence="4 5">JK623</strain>
    </source>
</reference>
<dbReference type="AlphaFoldDB" id="A0A2G3E369"/>
<dbReference type="PANTHER" id="PTHR33877">
    <property type="entry name" value="SLL1193 PROTEIN"/>
    <property type="match status" value="1"/>
</dbReference>
<dbReference type="Gene3D" id="1.10.30.50">
    <property type="match status" value="1"/>
</dbReference>
<keyword evidence="2" id="KW-1133">Transmembrane helix</keyword>
<keyword evidence="2" id="KW-0812">Transmembrane</keyword>
<organism evidence="4 5">
    <name type="scientific">Agathobacter ruminis</name>
    <dbReference type="NCBI Taxonomy" id="1712665"/>
    <lineage>
        <taxon>Bacteria</taxon>
        <taxon>Bacillati</taxon>
        <taxon>Bacillota</taxon>
        <taxon>Clostridia</taxon>
        <taxon>Lachnospirales</taxon>
        <taxon>Lachnospiraceae</taxon>
        <taxon>Agathobacter</taxon>
    </lineage>
</organism>
<feature type="domain" description="HNH nuclease" evidence="3">
    <location>
        <begin position="491"/>
        <end position="547"/>
    </location>
</feature>
<dbReference type="RefSeq" id="WP_099386049.1">
    <property type="nucleotide sequence ID" value="NZ_JANSWH010000067.1"/>
</dbReference>
<comment type="caution">
    <text evidence="4">The sequence shown here is derived from an EMBL/GenBank/DDBJ whole genome shotgun (WGS) entry which is preliminary data.</text>
</comment>
<feature type="transmembrane region" description="Helical" evidence="2">
    <location>
        <begin position="12"/>
        <end position="31"/>
    </location>
</feature>
<gene>
    <name evidence="4" type="ORF">CSX02_06425</name>
</gene>
<protein>
    <recommendedName>
        <fullName evidence="3">HNH nuclease domain-containing protein</fullName>
    </recommendedName>
</protein>
<accession>A0A2G3E369</accession>
<dbReference type="GO" id="GO:0008270">
    <property type="term" value="F:zinc ion binding"/>
    <property type="evidence" value="ECO:0007669"/>
    <property type="project" value="InterPro"/>
</dbReference>
<keyword evidence="1" id="KW-0175">Coiled coil</keyword>
<keyword evidence="2" id="KW-0472">Membrane</keyword>
<dbReference type="PANTHER" id="PTHR33877:SF1">
    <property type="entry name" value="TYPE IV METHYL-DIRECTED RESTRICTION ENZYME ECOKMCRA"/>
    <property type="match status" value="1"/>
</dbReference>
<feature type="coiled-coil region" evidence="1">
    <location>
        <begin position="369"/>
        <end position="409"/>
    </location>
</feature>
<keyword evidence="5" id="KW-1185">Reference proteome</keyword>
<name>A0A2G3E369_9FIRM</name>
<evidence type="ECO:0000259" key="3">
    <source>
        <dbReference type="SMART" id="SM00507"/>
    </source>
</evidence>
<evidence type="ECO:0000256" key="1">
    <source>
        <dbReference type="SAM" id="Coils"/>
    </source>
</evidence>
<evidence type="ECO:0000313" key="4">
    <source>
        <dbReference type="EMBL" id="PHU37717.1"/>
    </source>
</evidence>
<dbReference type="SMART" id="SM00507">
    <property type="entry name" value="HNHc"/>
    <property type="match status" value="1"/>
</dbReference>